<accession>A0A167LZU0</accession>
<dbReference type="InterPro" id="IPR007300">
    <property type="entry name" value="CidB/LrgB"/>
</dbReference>
<proteinExistence type="predicted"/>
<keyword evidence="8" id="KW-1185">Reference proteome</keyword>
<feature type="transmembrane region" description="Helical" evidence="6">
    <location>
        <begin position="521"/>
        <end position="540"/>
    </location>
</feature>
<evidence type="ECO:0000256" key="4">
    <source>
        <dbReference type="ARBA" id="ARBA00023136"/>
    </source>
</evidence>
<feature type="compositionally biased region" description="Polar residues" evidence="5">
    <location>
        <begin position="490"/>
        <end position="501"/>
    </location>
</feature>
<comment type="subcellular location">
    <subcellularLocation>
        <location evidence="1">Membrane</location>
        <topology evidence="1">Multi-pass membrane protein</topology>
    </subcellularLocation>
</comment>
<feature type="transmembrane region" description="Helical" evidence="6">
    <location>
        <begin position="241"/>
        <end position="261"/>
    </location>
</feature>
<keyword evidence="2 6" id="KW-0812">Transmembrane</keyword>
<protein>
    <submittedName>
        <fullName evidence="7">LrgB-like protein</fullName>
    </submittedName>
</protein>
<feature type="transmembrane region" description="Helical" evidence="6">
    <location>
        <begin position="148"/>
        <end position="169"/>
    </location>
</feature>
<comment type="caution">
    <text evidence="7">The sequence shown here is derived from an EMBL/GenBank/DDBJ whole genome shotgun (WGS) entry which is preliminary data.</text>
</comment>
<feature type="transmembrane region" description="Helical" evidence="6">
    <location>
        <begin position="547"/>
        <end position="570"/>
    </location>
</feature>
<feature type="transmembrane region" description="Helical" evidence="6">
    <location>
        <begin position="396"/>
        <end position="418"/>
    </location>
</feature>
<dbReference type="EMBL" id="AZHB01000033">
    <property type="protein sequence ID" value="OAA53734.1"/>
    <property type="molecule type" value="Genomic_DNA"/>
</dbReference>
<feature type="region of interest" description="Disordered" evidence="5">
    <location>
        <begin position="483"/>
        <end position="503"/>
    </location>
</feature>
<evidence type="ECO:0000256" key="3">
    <source>
        <dbReference type="ARBA" id="ARBA00022989"/>
    </source>
</evidence>
<evidence type="ECO:0000256" key="1">
    <source>
        <dbReference type="ARBA" id="ARBA00004141"/>
    </source>
</evidence>
<feature type="transmembrane region" description="Helical" evidence="6">
    <location>
        <begin position="364"/>
        <end position="384"/>
    </location>
</feature>
<dbReference type="PANTHER" id="PTHR30249:SF0">
    <property type="entry name" value="PLASTIDAL GLYCOLATE_GLYCERATE TRANSLOCATOR 1, CHLOROPLASTIC"/>
    <property type="match status" value="1"/>
</dbReference>
<dbReference type="RefSeq" id="XP_018700602.1">
    <property type="nucleotide sequence ID" value="XM_018852276.1"/>
</dbReference>
<name>A0A167LZU0_CORFA</name>
<evidence type="ECO:0000313" key="8">
    <source>
        <dbReference type="Proteomes" id="UP000076744"/>
    </source>
</evidence>
<dbReference type="OrthoDB" id="2502820at2759"/>
<reference evidence="7 8" key="1">
    <citation type="journal article" date="2016" name="Genome Biol. Evol.">
        <title>Divergent and convergent evolution of fungal pathogenicity.</title>
        <authorList>
            <person name="Shang Y."/>
            <person name="Xiao G."/>
            <person name="Zheng P."/>
            <person name="Cen K."/>
            <person name="Zhan S."/>
            <person name="Wang C."/>
        </authorList>
    </citation>
    <scope>NUCLEOTIDE SEQUENCE [LARGE SCALE GENOMIC DNA]</scope>
    <source>
        <strain evidence="7 8">ARSEF 2679</strain>
    </source>
</reference>
<keyword evidence="3 6" id="KW-1133">Transmembrane helix</keyword>
<gene>
    <name evidence="7" type="ORF">ISF_08673</name>
</gene>
<dbReference type="AlphaFoldDB" id="A0A167LZU0"/>
<evidence type="ECO:0000256" key="2">
    <source>
        <dbReference type="ARBA" id="ARBA00022692"/>
    </source>
</evidence>
<feature type="transmembrane region" description="Helical" evidence="6">
    <location>
        <begin position="47"/>
        <end position="70"/>
    </location>
</feature>
<dbReference type="GO" id="GO:0016020">
    <property type="term" value="C:membrane"/>
    <property type="evidence" value="ECO:0007669"/>
    <property type="project" value="UniProtKB-SubCell"/>
</dbReference>
<feature type="region of interest" description="Disordered" evidence="5">
    <location>
        <begin position="1"/>
        <end position="27"/>
    </location>
</feature>
<evidence type="ECO:0000313" key="7">
    <source>
        <dbReference type="EMBL" id="OAA53734.1"/>
    </source>
</evidence>
<dbReference type="Pfam" id="PF04172">
    <property type="entry name" value="LrgB"/>
    <property type="match status" value="2"/>
</dbReference>
<dbReference type="Proteomes" id="UP000076744">
    <property type="component" value="Unassembled WGS sequence"/>
</dbReference>
<organism evidence="7 8">
    <name type="scientific">Cordyceps fumosorosea (strain ARSEF 2679)</name>
    <name type="common">Isaria fumosorosea</name>
    <dbReference type="NCBI Taxonomy" id="1081104"/>
    <lineage>
        <taxon>Eukaryota</taxon>
        <taxon>Fungi</taxon>
        <taxon>Dikarya</taxon>
        <taxon>Ascomycota</taxon>
        <taxon>Pezizomycotina</taxon>
        <taxon>Sordariomycetes</taxon>
        <taxon>Hypocreomycetidae</taxon>
        <taxon>Hypocreales</taxon>
        <taxon>Cordycipitaceae</taxon>
        <taxon>Cordyceps</taxon>
    </lineage>
</organism>
<feature type="transmembrane region" description="Helical" evidence="6">
    <location>
        <begin position="82"/>
        <end position="103"/>
    </location>
</feature>
<dbReference type="GeneID" id="30024965"/>
<keyword evidence="4 6" id="KW-0472">Membrane</keyword>
<dbReference type="PANTHER" id="PTHR30249">
    <property type="entry name" value="PUTATIVE SEROTONIN TRANSPORTER"/>
    <property type="match status" value="1"/>
</dbReference>
<feature type="transmembrane region" description="Helical" evidence="6">
    <location>
        <begin position="299"/>
        <end position="322"/>
    </location>
</feature>
<evidence type="ECO:0000256" key="6">
    <source>
        <dbReference type="SAM" id="Phobius"/>
    </source>
</evidence>
<sequence length="578" mass="63385">MRSCLPSLRPRRPQQHQQSHDHHKQYTASIDMESQRRRLVADRRQKMWCGFCGIVVIVVIYLVSELLIWGLSRALTAPKLEFLASILGMLLVFACMMILCASIPRLTEFYERNIRNAVDFINRHMGAAFTIPMVMLTGHYSMDTKTMGLVISAFLLNSLVAWVAAFFVAKYTDIIFVKIFSLVREFTKSADRGDLTLNSSRNTSYSKSWNTLSRRGTASTTSTLVEPTVRQPWIWTWLSPFWPLVASFFVMAAVGLPMAVLLGEPRILDGCALWFIWISCVTSQRAMKQHTKSYAKPPRVLLILATLANPVLFTILLMMAYIRIKAYAIAVGIPDVLAKLSSGTQLYAIWTYGVERVPAPEPNWFGAGDAALSMLGCGFIVWGFKLHECRRQLFSASGLVAVLVSIAAAAGNVFLGAHVGSLIGLARPEALALAARTTTLALAIPAMKNVGGSTSLTVSLMITNGILGQLVYPSFLNGLEESEEKKSNQLERQPSTHSYDSADTAVPVARAKDKQDSTNTVAAGIAIGINGAAMGVAYLYENKSRSAPYATLAMTTYGVVTVVLIAVHPFRDALLSLV</sequence>
<feature type="transmembrane region" description="Helical" evidence="6">
    <location>
        <begin position="124"/>
        <end position="142"/>
    </location>
</feature>
<evidence type="ECO:0000256" key="5">
    <source>
        <dbReference type="SAM" id="MobiDB-lite"/>
    </source>
</evidence>